<evidence type="ECO:0000256" key="1">
    <source>
        <dbReference type="ARBA" id="ARBA00008007"/>
    </source>
</evidence>
<dbReference type="RefSeq" id="WP_034719964.1">
    <property type="nucleotide sequence ID" value="NZ_FOIX01000003.1"/>
</dbReference>
<protein>
    <submittedName>
        <fullName evidence="5">DNA utilization protein GntX</fullName>
    </submittedName>
    <submittedName>
        <fullName evidence="4">Phosphoribosyltransferase</fullName>
    </submittedName>
</protein>
<dbReference type="InterPro" id="IPR044005">
    <property type="entry name" value="DZR_2"/>
</dbReference>
<evidence type="ECO:0000313" key="4">
    <source>
        <dbReference type="EMBL" id="KEY19121.1"/>
    </source>
</evidence>
<dbReference type="AlphaFoldDB" id="A0A448NQH5"/>
<dbReference type="Pfam" id="PF18912">
    <property type="entry name" value="DZR_2"/>
    <property type="match status" value="1"/>
</dbReference>
<dbReference type="STRING" id="266748.HY04_11885"/>
<dbReference type="InterPro" id="IPR029057">
    <property type="entry name" value="PRTase-like"/>
</dbReference>
<keyword evidence="4" id="KW-0808">Transferase</keyword>
<accession>A0A448NQH5</accession>
<name>A0A448NQH5_9FLAO</name>
<dbReference type="InterPro" id="IPR000836">
    <property type="entry name" value="PRTase_dom"/>
</dbReference>
<dbReference type="KEGG" id="cant:NCTC13489_01196"/>
<dbReference type="GO" id="GO:0016757">
    <property type="term" value="F:glycosyltransferase activity"/>
    <property type="evidence" value="ECO:0007669"/>
    <property type="project" value="UniProtKB-KW"/>
</dbReference>
<dbReference type="SUPFAM" id="SSF53271">
    <property type="entry name" value="PRTase-like"/>
    <property type="match status" value="1"/>
</dbReference>
<gene>
    <name evidence="4" type="ORF">HY04_11885</name>
    <name evidence="5" type="ORF">NCTC13489_01196</name>
</gene>
<evidence type="ECO:0000259" key="3">
    <source>
        <dbReference type="Pfam" id="PF18912"/>
    </source>
</evidence>
<sequence>MFLVDLLFPNRCLQCNRIIHHDEVVCELCFNQIHFTHHHFLESNLLLEKCRLLFPLENALALMHFEDESVGQKIIHQLKYGSRKKIGAILANWTAEKLDFNSLGVDLLVTVPLHPKKQKERGYNQLHLFADHLSKQLKIPCDHTLIKRNFYKKAQAKKNREQRIFNENLFSITKQISNQHVLLVDDVFTTGNTMSAVAWQILKEGNNKVSVLVMAMD</sequence>
<feature type="domain" description="Phosphoribosyltransferase" evidence="2">
    <location>
        <begin position="129"/>
        <end position="206"/>
    </location>
</feature>
<dbReference type="PANTHER" id="PTHR47505">
    <property type="entry name" value="DNA UTILIZATION PROTEIN YHGH"/>
    <property type="match status" value="1"/>
</dbReference>
<keyword evidence="4" id="KW-0328">Glycosyltransferase</keyword>
<evidence type="ECO:0000313" key="6">
    <source>
        <dbReference type="Proteomes" id="UP000028349"/>
    </source>
</evidence>
<dbReference type="EMBL" id="JPEP01000002">
    <property type="protein sequence ID" value="KEY19121.1"/>
    <property type="molecule type" value="Genomic_DNA"/>
</dbReference>
<dbReference type="Proteomes" id="UP000028349">
    <property type="component" value="Unassembled WGS sequence"/>
</dbReference>
<evidence type="ECO:0000259" key="2">
    <source>
        <dbReference type="Pfam" id="PF00156"/>
    </source>
</evidence>
<feature type="domain" description="Double zinc ribbon" evidence="3">
    <location>
        <begin position="3"/>
        <end position="38"/>
    </location>
</feature>
<evidence type="ECO:0000313" key="5">
    <source>
        <dbReference type="EMBL" id="VEH98850.1"/>
    </source>
</evidence>
<dbReference type="InterPro" id="IPR051910">
    <property type="entry name" value="ComF/GntX_DNA_util-trans"/>
</dbReference>
<dbReference type="EMBL" id="LR134441">
    <property type="protein sequence ID" value="VEH98850.1"/>
    <property type="molecule type" value="Genomic_DNA"/>
</dbReference>
<comment type="similarity">
    <text evidence="1">Belongs to the ComF/GntX family.</text>
</comment>
<reference evidence="4 6" key="1">
    <citation type="submission" date="2014-07" db="EMBL/GenBank/DDBJ databases">
        <authorList>
            <person name="Pisani N.G."/>
            <person name="Newman J.D."/>
        </authorList>
    </citation>
    <scope>NUCLEOTIDE SEQUENCE [LARGE SCALE GENOMIC DNA]</scope>
    <source>
        <strain evidence="4 6">LMG 24720</strain>
    </source>
</reference>
<keyword evidence="6" id="KW-1185">Reference proteome</keyword>
<dbReference type="CDD" id="cd06223">
    <property type="entry name" value="PRTases_typeI"/>
    <property type="match status" value="1"/>
</dbReference>
<reference evidence="5 7" key="2">
    <citation type="submission" date="2018-12" db="EMBL/GenBank/DDBJ databases">
        <authorList>
            <consortium name="Pathogen Informatics"/>
        </authorList>
    </citation>
    <scope>NUCLEOTIDE SEQUENCE [LARGE SCALE GENOMIC DNA]</scope>
    <source>
        <strain evidence="5 7">NCTC13489</strain>
    </source>
</reference>
<dbReference type="Proteomes" id="UP000270036">
    <property type="component" value="Chromosome"/>
</dbReference>
<dbReference type="PANTHER" id="PTHR47505:SF1">
    <property type="entry name" value="DNA UTILIZATION PROTEIN YHGH"/>
    <property type="match status" value="1"/>
</dbReference>
<dbReference type="OrthoDB" id="9779910at2"/>
<dbReference type="Pfam" id="PF00156">
    <property type="entry name" value="Pribosyltran"/>
    <property type="match status" value="1"/>
</dbReference>
<organism evidence="5 7">
    <name type="scientific">Kaistella antarctica</name>
    <dbReference type="NCBI Taxonomy" id="266748"/>
    <lineage>
        <taxon>Bacteria</taxon>
        <taxon>Pseudomonadati</taxon>
        <taxon>Bacteroidota</taxon>
        <taxon>Flavobacteriia</taxon>
        <taxon>Flavobacteriales</taxon>
        <taxon>Weeksellaceae</taxon>
        <taxon>Chryseobacterium group</taxon>
        <taxon>Kaistella</taxon>
    </lineage>
</organism>
<evidence type="ECO:0000313" key="7">
    <source>
        <dbReference type="Proteomes" id="UP000270036"/>
    </source>
</evidence>
<dbReference type="Gene3D" id="3.40.50.2020">
    <property type="match status" value="1"/>
</dbReference>
<proteinExistence type="inferred from homology"/>